<accession>A0A7J7LBI4</accession>
<organism evidence="5 6">
    <name type="scientific">Kingdonia uniflora</name>
    <dbReference type="NCBI Taxonomy" id="39325"/>
    <lineage>
        <taxon>Eukaryota</taxon>
        <taxon>Viridiplantae</taxon>
        <taxon>Streptophyta</taxon>
        <taxon>Embryophyta</taxon>
        <taxon>Tracheophyta</taxon>
        <taxon>Spermatophyta</taxon>
        <taxon>Magnoliopsida</taxon>
        <taxon>Ranunculales</taxon>
        <taxon>Circaeasteraceae</taxon>
        <taxon>Kingdonia</taxon>
    </lineage>
</organism>
<keyword evidence="6" id="KW-1185">Reference proteome</keyword>
<feature type="compositionally biased region" description="Basic and acidic residues" evidence="3">
    <location>
        <begin position="130"/>
        <end position="140"/>
    </location>
</feature>
<dbReference type="Proteomes" id="UP000541444">
    <property type="component" value="Unassembled WGS sequence"/>
</dbReference>
<protein>
    <recommendedName>
        <fullName evidence="4">Nuclear speckle splicing regulatory protein 1 N-terminal domain-containing protein</fullName>
    </recommendedName>
</protein>
<reference evidence="5 6" key="1">
    <citation type="journal article" date="2020" name="IScience">
        <title>Genome Sequencing of the Endangered Kingdonia uniflora (Circaeasteraceae, Ranunculales) Reveals Potential Mechanisms of Evolutionary Specialization.</title>
        <authorList>
            <person name="Sun Y."/>
            <person name="Deng T."/>
            <person name="Zhang A."/>
            <person name="Moore M.J."/>
            <person name="Landis J.B."/>
            <person name="Lin N."/>
            <person name="Zhang H."/>
            <person name="Zhang X."/>
            <person name="Huang J."/>
            <person name="Zhang X."/>
            <person name="Sun H."/>
            <person name="Wang H."/>
        </authorList>
    </citation>
    <scope>NUCLEOTIDE SEQUENCE [LARGE SCALE GENOMIC DNA]</scope>
    <source>
        <strain evidence="5">TB1705</strain>
        <tissue evidence="5">Leaf</tissue>
    </source>
</reference>
<name>A0A7J7LBI4_9MAGN</name>
<dbReference type="OrthoDB" id="446635at2759"/>
<evidence type="ECO:0000313" key="6">
    <source>
        <dbReference type="Proteomes" id="UP000541444"/>
    </source>
</evidence>
<dbReference type="Pfam" id="PF09745">
    <property type="entry name" value="NSRP1_N"/>
    <property type="match status" value="1"/>
</dbReference>
<dbReference type="AlphaFoldDB" id="A0A7J7LBI4"/>
<feature type="compositionally biased region" description="Basic and acidic residues" evidence="3">
    <location>
        <begin position="100"/>
        <end position="117"/>
    </location>
</feature>
<evidence type="ECO:0000256" key="2">
    <source>
        <dbReference type="ARBA" id="ARBA00023054"/>
    </source>
</evidence>
<dbReference type="GO" id="GO:0000381">
    <property type="term" value="P:regulation of alternative mRNA splicing, via spliceosome"/>
    <property type="evidence" value="ECO:0007669"/>
    <property type="project" value="InterPro"/>
</dbReference>
<comment type="similarity">
    <text evidence="1">Belongs to the NSRP1 family.</text>
</comment>
<dbReference type="EMBL" id="JACGCM010002404">
    <property type="protein sequence ID" value="KAF6140031.1"/>
    <property type="molecule type" value="Genomic_DNA"/>
</dbReference>
<evidence type="ECO:0000256" key="1">
    <source>
        <dbReference type="ARBA" id="ARBA00010126"/>
    </source>
</evidence>
<sequence>MEKKLRGLKNDWSIYKIYAKRIFFAKERSKDGHLFKDKDKFVTGAYKRKLAEQAKWLEEERLRELREGKVNVTKKSDMTDFYLNLTKDVALGAKTTEFSKPVKQDEEATTDTSEKEVGSNICPYEGSYTHGERDGSAITS</sequence>
<evidence type="ECO:0000313" key="5">
    <source>
        <dbReference type="EMBL" id="KAF6140031.1"/>
    </source>
</evidence>
<dbReference type="InterPro" id="IPR018612">
    <property type="entry name" value="NSRP1_N"/>
</dbReference>
<keyword evidence="2" id="KW-0175">Coiled coil</keyword>
<proteinExistence type="inferred from homology"/>
<dbReference type="PANTHER" id="PTHR30060">
    <property type="entry name" value="INNER MEMBRANE PROTEIN"/>
    <property type="match status" value="1"/>
</dbReference>
<feature type="region of interest" description="Disordered" evidence="3">
    <location>
        <begin position="100"/>
        <end position="140"/>
    </location>
</feature>
<gene>
    <name evidence="5" type="ORF">GIB67_001772</name>
</gene>
<evidence type="ECO:0000259" key="4">
    <source>
        <dbReference type="Pfam" id="PF09745"/>
    </source>
</evidence>
<dbReference type="PANTHER" id="PTHR30060:SF0">
    <property type="entry name" value="COILED-COIL PROTEIN (DUF2040)-RELATED"/>
    <property type="match status" value="1"/>
</dbReference>
<feature type="domain" description="Nuclear speckle splicing regulatory protein 1 N-terminal" evidence="4">
    <location>
        <begin position="24"/>
        <end position="75"/>
    </location>
</feature>
<evidence type="ECO:0000256" key="3">
    <source>
        <dbReference type="SAM" id="MobiDB-lite"/>
    </source>
</evidence>
<comment type="caution">
    <text evidence="5">The sequence shown here is derived from an EMBL/GenBank/DDBJ whole genome shotgun (WGS) entry which is preliminary data.</text>
</comment>